<proteinExistence type="predicted"/>
<accession>A0ABD0UBA4</accession>
<feature type="compositionally biased region" description="Polar residues" evidence="1">
    <location>
        <begin position="185"/>
        <end position="206"/>
    </location>
</feature>
<dbReference type="AlphaFoldDB" id="A0ABD0UBA4"/>
<comment type="caution">
    <text evidence="2">The sequence shown here is derived from an EMBL/GenBank/DDBJ whole genome shotgun (WGS) entry which is preliminary data.</text>
</comment>
<dbReference type="EMBL" id="JANQDX010000016">
    <property type="protein sequence ID" value="KAL0910015.1"/>
    <property type="molecule type" value="Genomic_DNA"/>
</dbReference>
<feature type="compositionally biased region" description="Basic and acidic residues" evidence="1">
    <location>
        <begin position="157"/>
        <end position="180"/>
    </location>
</feature>
<gene>
    <name evidence="2" type="ORF">M5K25_020937</name>
</gene>
<keyword evidence="3" id="KW-1185">Reference proteome</keyword>
<evidence type="ECO:0000313" key="2">
    <source>
        <dbReference type="EMBL" id="KAL0910015.1"/>
    </source>
</evidence>
<feature type="region of interest" description="Disordered" evidence="1">
    <location>
        <begin position="144"/>
        <end position="231"/>
    </location>
</feature>
<feature type="region of interest" description="Disordered" evidence="1">
    <location>
        <begin position="1"/>
        <end position="37"/>
    </location>
</feature>
<reference evidence="2 3" key="1">
    <citation type="journal article" date="2024" name="Plant Biotechnol. J.">
        <title>Dendrobium thyrsiflorum genome and its molecular insights into genes involved in important horticultural traits.</title>
        <authorList>
            <person name="Chen B."/>
            <person name="Wang J.Y."/>
            <person name="Zheng P.J."/>
            <person name="Li K.L."/>
            <person name="Liang Y.M."/>
            <person name="Chen X.F."/>
            <person name="Zhang C."/>
            <person name="Zhao X."/>
            <person name="He X."/>
            <person name="Zhang G.Q."/>
            <person name="Liu Z.J."/>
            <person name="Xu Q."/>
        </authorList>
    </citation>
    <scope>NUCLEOTIDE SEQUENCE [LARGE SCALE GENOMIC DNA]</scope>
    <source>
        <strain evidence="2">GZMU011</strain>
    </source>
</reference>
<evidence type="ECO:0000313" key="3">
    <source>
        <dbReference type="Proteomes" id="UP001552299"/>
    </source>
</evidence>
<feature type="compositionally biased region" description="Polar residues" evidence="1">
    <location>
        <begin position="215"/>
        <end position="227"/>
    </location>
</feature>
<name>A0ABD0UBA4_DENTH</name>
<protein>
    <submittedName>
        <fullName evidence="2">Uncharacterized protein</fullName>
    </submittedName>
</protein>
<organism evidence="2 3">
    <name type="scientific">Dendrobium thyrsiflorum</name>
    <name type="common">Pinecone-like raceme dendrobium</name>
    <name type="synonym">Orchid</name>
    <dbReference type="NCBI Taxonomy" id="117978"/>
    <lineage>
        <taxon>Eukaryota</taxon>
        <taxon>Viridiplantae</taxon>
        <taxon>Streptophyta</taxon>
        <taxon>Embryophyta</taxon>
        <taxon>Tracheophyta</taxon>
        <taxon>Spermatophyta</taxon>
        <taxon>Magnoliopsida</taxon>
        <taxon>Liliopsida</taxon>
        <taxon>Asparagales</taxon>
        <taxon>Orchidaceae</taxon>
        <taxon>Epidendroideae</taxon>
        <taxon>Malaxideae</taxon>
        <taxon>Dendrobiinae</taxon>
        <taxon>Dendrobium</taxon>
    </lineage>
</organism>
<evidence type="ECO:0000256" key="1">
    <source>
        <dbReference type="SAM" id="MobiDB-lite"/>
    </source>
</evidence>
<sequence>MVSPSNGTTPMVLPPNGTVGKRLRPGPSEPDGLPPNGTIILRSWSSPVLSGQQTTVRSEVVQVFGIVPRSLTLLLVAVSGRRLQTSLVKLNRKKSVDGRQYTSVPVECVLRWTRSANRGFDQALQSNKKAVPNEALEEIDDNKIIQKPTPKSWTMMNEKRRYPNSHHDSTLTTREWERPTGKHSIPNQFSGQQSSINAHGNISPKAQDSREPRSQEASPNQTTQIPNSGVRKVTMVYDLPSNSQKYKQALYVKSTCANKTKVRNSTSKVCNIKELMLDTLLILKQ</sequence>
<dbReference type="Proteomes" id="UP001552299">
    <property type="component" value="Unassembled WGS sequence"/>
</dbReference>